<dbReference type="PANTHER" id="PTHR30576">
    <property type="entry name" value="COLANIC BIOSYNTHESIS UDP-GLUCOSE LIPID CARRIER TRANSFERASE"/>
    <property type="match status" value="1"/>
</dbReference>
<gene>
    <name evidence="4" type="ORF">MQE36_15100</name>
</gene>
<reference evidence="4 5" key="1">
    <citation type="journal article" date="2018" name="Int. J. Syst. Evol. Microbiol.">
        <title>Zhouia spongiae sp. nov., isolated from a marine sponge.</title>
        <authorList>
            <person name="Zhuang L."/>
            <person name="Lin B."/>
            <person name="Qin F."/>
            <person name="Luo L."/>
        </authorList>
    </citation>
    <scope>NUCLEOTIDE SEQUENCE [LARGE SCALE GENOMIC DNA]</scope>
    <source>
        <strain evidence="4 5">HN-Y44</strain>
    </source>
</reference>
<keyword evidence="4" id="KW-0808">Transferase</keyword>
<dbReference type="RefSeq" id="WP_242936807.1">
    <property type="nucleotide sequence ID" value="NZ_CP094326.1"/>
</dbReference>
<evidence type="ECO:0000256" key="1">
    <source>
        <dbReference type="ARBA" id="ARBA00006464"/>
    </source>
</evidence>
<dbReference type="InterPro" id="IPR003362">
    <property type="entry name" value="Bact_transf"/>
</dbReference>
<dbReference type="Pfam" id="PF02397">
    <property type="entry name" value="Bac_transf"/>
    <property type="match status" value="1"/>
</dbReference>
<keyword evidence="2" id="KW-0812">Transmembrane</keyword>
<keyword evidence="2" id="KW-0472">Membrane</keyword>
<evidence type="ECO:0000259" key="3">
    <source>
        <dbReference type="Pfam" id="PF02397"/>
    </source>
</evidence>
<dbReference type="EMBL" id="CP094326">
    <property type="protein sequence ID" value="UNY98400.1"/>
    <property type="molecule type" value="Genomic_DNA"/>
</dbReference>
<evidence type="ECO:0000313" key="5">
    <source>
        <dbReference type="Proteomes" id="UP000829476"/>
    </source>
</evidence>
<keyword evidence="2" id="KW-1133">Transmembrane helix</keyword>
<keyword evidence="5" id="KW-1185">Reference proteome</keyword>
<dbReference type="GO" id="GO:0016740">
    <property type="term" value="F:transferase activity"/>
    <property type="evidence" value="ECO:0007669"/>
    <property type="project" value="UniProtKB-KW"/>
</dbReference>
<accession>A0ABY3YKN7</accession>
<feature type="transmembrane region" description="Helical" evidence="2">
    <location>
        <begin position="12"/>
        <end position="35"/>
    </location>
</feature>
<sequence>MYANYLKRTIDFILSCIALVLLCPLFLILYVLLYFSNNGKPFFYQKRPGKHEKIFSIIKFKSMTDAVDEKGKLLPNDLRITKLGAFIRKTSLDEIPQLINVIKGDMSLVGPRPLRTHYLPYYTTEEGLRHSVRPGITGLAQVSGRNLLTWDDRLKKDVEYVKNISFILDLKIMVKTITKVFSSGDVDFVENMPDLDELRKQQKTTILT</sequence>
<feature type="domain" description="Bacterial sugar transferase" evidence="3">
    <location>
        <begin position="7"/>
        <end position="181"/>
    </location>
</feature>
<evidence type="ECO:0000313" key="4">
    <source>
        <dbReference type="EMBL" id="UNY98400.1"/>
    </source>
</evidence>
<dbReference type="PANTHER" id="PTHR30576:SF8">
    <property type="entry name" value="UNDECAPRENYL-PHOSPHATE GALACTOSE PHOSPHOTRANSFERASE"/>
    <property type="match status" value="1"/>
</dbReference>
<protein>
    <submittedName>
        <fullName evidence="4">Sugar transferase</fullName>
    </submittedName>
</protein>
<name>A0ABY3YKN7_9FLAO</name>
<organism evidence="4 5">
    <name type="scientific">Zhouia spongiae</name>
    <dbReference type="NCBI Taxonomy" id="2202721"/>
    <lineage>
        <taxon>Bacteria</taxon>
        <taxon>Pseudomonadati</taxon>
        <taxon>Bacteroidota</taxon>
        <taxon>Flavobacteriia</taxon>
        <taxon>Flavobacteriales</taxon>
        <taxon>Flavobacteriaceae</taxon>
        <taxon>Zhouia</taxon>
    </lineage>
</organism>
<comment type="similarity">
    <text evidence="1">Belongs to the bacterial sugar transferase family.</text>
</comment>
<dbReference type="Proteomes" id="UP000829476">
    <property type="component" value="Chromosome"/>
</dbReference>
<evidence type="ECO:0000256" key="2">
    <source>
        <dbReference type="SAM" id="Phobius"/>
    </source>
</evidence>
<proteinExistence type="inferred from homology"/>